<evidence type="ECO:0000256" key="2">
    <source>
        <dbReference type="SAM" id="Phobius"/>
    </source>
</evidence>
<keyword evidence="2" id="KW-0812">Transmembrane</keyword>
<feature type="transmembrane region" description="Helical" evidence="2">
    <location>
        <begin position="21"/>
        <end position="44"/>
    </location>
</feature>
<dbReference type="InterPro" id="IPR043756">
    <property type="entry name" value="DUF5702"/>
</dbReference>
<comment type="caution">
    <text evidence="3">The sequence shown here is derived from an EMBL/GenBank/DDBJ whole genome shotgun (WGS) entry which is preliminary data.</text>
</comment>
<dbReference type="EMBL" id="JARYZI010000003">
    <property type="protein sequence ID" value="MDH8677666.1"/>
    <property type="molecule type" value="Genomic_DNA"/>
</dbReference>
<accession>A0ABT6NB93</accession>
<keyword evidence="2" id="KW-0472">Membrane</keyword>
<name>A0ABT6NB93_9FIRM</name>
<evidence type="ECO:0000256" key="1">
    <source>
        <dbReference type="SAM" id="Coils"/>
    </source>
</evidence>
<keyword evidence="4" id="KW-1185">Reference proteome</keyword>
<keyword evidence="2" id="KW-1133">Transmembrane helix</keyword>
<feature type="coiled-coil region" evidence="1">
    <location>
        <begin position="282"/>
        <end position="347"/>
    </location>
</feature>
<evidence type="ECO:0000313" key="3">
    <source>
        <dbReference type="EMBL" id="MDH8677666.1"/>
    </source>
</evidence>
<dbReference type="RefSeq" id="WP_281093486.1">
    <property type="nucleotide sequence ID" value="NZ_JARYZI010000003.1"/>
</dbReference>
<organism evidence="3 4">
    <name type="scientific">Fusibacter bizertensis</name>
    <dbReference type="NCBI Taxonomy" id="1488331"/>
    <lineage>
        <taxon>Bacteria</taxon>
        <taxon>Bacillati</taxon>
        <taxon>Bacillota</taxon>
        <taxon>Clostridia</taxon>
        <taxon>Eubacteriales</taxon>
        <taxon>Eubacteriales Family XII. Incertae Sedis</taxon>
        <taxon>Fusibacter</taxon>
    </lineage>
</organism>
<keyword evidence="1" id="KW-0175">Coiled coil</keyword>
<dbReference type="Proteomes" id="UP001158045">
    <property type="component" value="Unassembled WGS sequence"/>
</dbReference>
<sequence length="643" mass="74270">MDDKGRKRGAFRYTCDDQRGGISILLVIILPVIILGCVLTYSLLQLIENENEMQKLAYASSESYLSRYNGFIFNEFGILANTEDLSFENLTKQYAIKNKLITNLSDITIESHRDTLTDPEVFINALNNAAVVVVTQSALEKGFEIFEQNKQLAKFKTLMDRLSHTEKKLEKYFEKNEINLLKMSLLDAKSVDMLGNYKNSIKQYLEKLSREFEADMRILMNQLSEVVDMEKNEAISTVFYNQKYEEFINIEDSFLKWCKEISDELEAVDKIEEKIRVIEMDITILEFELTEIQSDIEKLASEEDVENLNEFEIDNLHLIKEQLVSSIDAYNADIERLLNEVDSVVKMEIKETGKSIYESILDALYKLEQNFSGIEIGDKKLEIPDALDHTKDTFHFESELFSQKVLISEYLLTVFKSYDRNCPRKFEFNDRLTTERTINGEIEYIITGESEEQNSMSKIRLSIIALRIPSNLLSLMQSSDKLKQLGQLTVALPQPWRAIAFSSGILLWSTAESYTDVNALLKGEGVAMIKKSTDWRTDIKALLKADSSSQKYSSIKADDKVKNNMNSNLYYQDYLRVLLYVQSFEKTIKRTMTLFELEINQSSEARYTLSNFSRGHIVTIKWKDSGRLLSRMHQLGFFNSIDP</sequence>
<gene>
    <name evidence="3" type="ORF">QE109_05880</name>
</gene>
<evidence type="ECO:0000313" key="4">
    <source>
        <dbReference type="Proteomes" id="UP001158045"/>
    </source>
</evidence>
<proteinExistence type="predicted"/>
<protein>
    <submittedName>
        <fullName evidence="3">DUF5702 domain-containing protein</fullName>
    </submittedName>
</protein>
<reference evidence="3 4" key="1">
    <citation type="submission" date="2023-04" db="EMBL/GenBank/DDBJ databases">
        <title>Fusibacter bizertensis strain WBS, isolated from littoral bottom sediments of the Arctic seas - biochemical and genomic analysis.</title>
        <authorList>
            <person name="Brioukhanov A.L."/>
        </authorList>
    </citation>
    <scope>NUCLEOTIDE SEQUENCE [LARGE SCALE GENOMIC DNA]</scope>
    <source>
        <strain evidence="3 4">WBS</strain>
    </source>
</reference>
<dbReference type="Pfam" id="PF18960">
    <property type="entry name" value="DUF5702"/>
    <property type="match status" value="1"/>
</dbReference>